<comment type="similarity">
    <text evidence="1">Belongs to the Tango6 family.</text>
</comment>
<accession>A0AAD2HIP0</accession>
<dbReference type="InterPro" id="IPR016024">
    <property type="entry name" value="ARM-type_fold"/>
</dbReference>
<name>A0AAD2HIP0_9AGAR</name>
<dbReference type="AlphaFoldDB" id="A0AAD2HIP0"/>
<protein>
    <recommendedName>
        <fullName evidence="3">RNA polymerase II assembly factor Rtp1 C-terminal domain-containing protein</fullName>
    </recommendedName>
</protein>
<comment type="caution">
    <text evidence="4">The sequence shown here is derived from an EMBL/GenBank/DDBJ whole genome shotgun (WGS) entry which is preliminary data.</text>
</comment>
<dbReference type="Pfam" id="PF10363">
    <property type="entry name" value="RTP1_C1"/>
    <property type="match status" value="1"/>
</dbReference>
<organism evidence="4 5">
    <name type="scientific">Mycena citricolor</name>
    <dbReference type="NCBI Taxonomy" id="2018698"/>
    <lineage>
        <taxon>Eukaryota</taxon>
        <taxon>Fungi</taxon>
        <taxon>Dikarya</taxon>
        <taxon>Basidiomycota</taxon>
        <taxon>Agaricomycotina</taxon>
        <taxon>Agaricomycetes</taxon>
        <taxon>Agaricomycetidae</taxon>
        <taxon>Agaricales</taxon>
        <taxon>Marasmiineae</taxon>
        <taxon>Mycenaceae</taxon>
        <taxon>Mycena</taxon>
    </lineage>
</organism>
<evidence type="ECO:0000259" key="3">
    <source>
        <dbReference type="Pfam" id="PF10363"/>
    </source>
</evidence>
<dbReference type="InterPro" id="IPR019451">
    <property type="entry name" value="Rtp1_C1"/>
</dbReference>
<dbReference type="InterPro" id="IPR011989">
    <property type="entry name" value="ARM-like"/>
</dbReference>
<dbReference type="GO" id="GO:0009306">
    <property type="term" value="P:protein secretion"/>
    <property type="evidence" value="ECO:0007669"/>
    <property type="project" value="TreeGrafter"/>
</dbReference>
<feature type="region of interest" description="Disordered" evidence="2">
    <location>
        <begin position="524"/>
        <end position="546"/>
    </location>
</feature>
<reference evidence="4" key="1">
    <citation type="submission" date="2023-11" db="EMBL/GenBank/DDBJ databases">
        <authorList>
            <person name="De Vega J J."/>
            <person name="De Vega J J."/>
        </authorList>
    </citation>
    <scope>NUCLEOTIDE SEQUENCE</scope>
</reference>
<dbReference type="EMBL" id="CAVNYO010000405">
    <property type="protein sequence ID" value="CAK5275656.1"/>
    <property type="molecule type" value="Genomic_DNA"/>
</dbReference>
<evidence type="ECO:0000256" key="1">
    <source>
        <dbReference type="ARBA" id="ARBA00005724"/>
    </source>
</evidence>
<gene>
    <name evidence="4" type="ORF">MYCIT1_LOCUS23555</name>
</gene>
<feature type="domain" description="RNA polymerase II assembly factor Rtp1 C-terminal" evidence="3">
    <location>
        <begin position="644"/>
        <end position="763"/>
    </location>
</feature>
<sequence>MLDLRALLTAGLCLTESEKNATAAQDLKDVLRRRLLHYYDTMEMTPVDLSAGDLPALEQQTARQALFVLENIHAILEKEDVPVGTRDLSELRALVAITFKWGLDALLSSVMLAWPHETPKLQPQIIDLTNAPEDFNSLCDIVMRLLRMVLSDPPTFVSMTVLNRHLDQLLRACISIGWIPRSLCPPEVTPPLLRAEVGRLLQSMPSSQTIAALGSVLSMQPCPTHVRKTCSVLLSKQLARPDGIRGLCASVFGENVEDAPLEKIEHVARVLTTAPSGTALEDYFSATTPRLLDLLSDRVPVAFRRAAAFSISRMLSMSAASVVLASIHPSFLSFHPSVSPRIMLSTITSLLTNTDPSPSLVSSLLFPIASALYSLLYHVDQLKTSDPSLKETLQGHLATWARLTETTEVVAVLWSDKPAKLDFITPNDEEFDVDTNILELYPDPAHFAGFLKFIQRMEISSELFVRLLENYRRSKSENGDPMRTLLYLQLVVQMQTQLADGPSTILGNPSHILSFVRHVLETKPEDAKDEDSDSDDDTPNAEIIGPDDEMTETAVNLLLAVLEGTSFANLPCLDLTGVANSELSARNNADLEAIFSLLEPLSLRGPTSILALAREARMVLTARLAAGTSSKPSRGRDGDVQAVYQKALKLLQDPIMPVRAHGLLMLRELVSAKQGEGDPALVPAILSIFLQSVQDDDSYMFLNGVQGLAAMVDVHGKDVLRGLVKEYVKGTDALGASALTTRDVDIRTRIGEALGSVIKRCGSALPSYADILVPPLFQLVRSPQVPVPLRTSALALLGDCESTSPLALANM</sequence>
<dbReference type="InterPro" id="IPR039600">
    <property type="entry name" value="TANGO6/Rtp1"/>
</dbReference>
<keyword evidence="5" id="KW-1185">Reference proteome</keyword>
<dbReference type="SUPFAM" id="SSF48371">
    <property type="entry name" value="ARM repeat"/>
    <property type="match status" value="1"/>
</dbReference>
<dbReference type="Gene3D" id="1.25.10.10">
    <property type="entry name" value="Leucine-rich Repeat Variant"/>
    <property type="match status" value="1"/>
</dbReference>
<proteinExistence type="inferred from homology"/>
<evidence type="ECO:0000256" key="2">
    <source>
        <dbReference type="SAM" id="MobiDB-lite"/>
    </source>
</evidence>
<feature type="compositionally biased region" description="Acidic residues" evidence="2">
    <location>
        <begin position="527"/>
        <end position="546"/>
    </location>
</feature>
<dbReference type="PANTHER" id="PTHR20959">
    <property type="entry name" value="TRANSPORT AND GOLGI ORGANIZATION PROTEIN 6 FAMILY MEMBER"/>
    <property type="match status" value="1"/>
</dbReference>
<dbReference type="Proteomes" id="UP001295794">
    <property type="component" value="Unassembled WGS sequence"/>
</dbReference>
<dbReference type="PANTHER" id="PTHR20959:SF1">
    <property type="entry name" value="TRANSPORT AND GOLGI ORGANIZATION PROTEIN 6 HOMOLOG"/>
    <property type="match status" value="1"/>
</dbReference>
<evidence type="ECO:0000313" key="5">
    <source>
        <dbReference type="Proteomes" id="UP001295794"/>
    </source>
</evidence>
<evidence type="ECO:0000313" key="4">
    <source>
        <dbReference type="EMBL" id="CAK5275656.1"/>
    </source>
</evidence>